<dbReference type="RefSeq" id="WP_131004067.1">
    <property type="nucleotide sequence ID" value="NZ_JBHSZR010000009.1"/>
</dbReference>
<dbReference type="AlphaFoldDB" id="A0A4V2JDH4"/>
<accession>A0A4V2JDH4</accession>
<reference evidence="2 3" key="1">
    <citation type="submission" date="2019-02" db="EMBL/GenBank/DDBJ databases">
        <title>Hansschlegelia quercus sp. nov., a novel methylotrophic bacterium from buds of oak (Quercus robur L.).</title>
        <authorList>
            <person name="Agafonova N.V."/>
            <person name="Kaparullina E.N."/>
            <person name="Grouzdev D.S."/>
            <person name="Doronina N.V."/>
        </authorList>
    </citation>
    <scope>NUCLEOTIDE SEQUENCE [LARGE SCALE GENOMIC DNA]</scope>
    <source>
        <strain evidence="2 3">Dub</strain>
    </source>
</reference>
<feature type="chain" id="PRO_5020807072" description="DUF4148 domain-containing protein" evidence="1">
    <location>
        <begin position="21"/>
        <end position="83"/>
    </location>
</feature>
<keyword evidence="3" id="KW-1185">Reference proteome</keyword>
<comment type="caution">
    <text evidence="2">The sequence shown here is derived from an EMBL/GenBank/DDBJ whole genome shotgun (WGS) entry which is preliminary data.</text>
</comment>
<evidence type="ECO:0000313" key="3">
    <source>
        <dbReference type="Proteomes" id="UP000291613"/>
    </source>
</evidence>
<evidence type="ECO:0000256" key="1">
    <source>
        <dbReference type="SAM" id="SignalP"/>
    </source>
</evidence>
<keyword evidence="1" id="KW-0732">Signal</keyword>
<gene>
    <name evidence="2" type="ORF">EYR15_13385</name>
</gene>
<protein>
    <recommendedName>
        <fullName evidence="4">DUF4148 domain-containing protein</fullName>
    </recommendedName>
</protein>
<feature type="signal peptide" evidence="1">
    <location>
        <begin position="1"/>
        <end position="20"/>
    </location>
</feature>
<dbReference type="Proteomes" id="UP000291613">
    <property type="component" value="Unassembled WGS sequence"/>
</dbReference>
<evidence type="ECO:0000313" key="2">
    <source>
        <dbReference type="EMBL" id="TBN48584.1"/>
    </source>
</evidence>
<sequence>MKSIIAAIGALALVSTAATAAPVNKYTITGYSASSAVQRGVPLDQRPSVEQDRPYSAAIAGGANVDRANSVSRGVGRGAFPGR</sequence>
<dbReference type="EMBL" id="SIUB01000007">
    <property type="protein sequence ID" value="TBN48584.1"/>
    <property type="molecule type" value="Genomic_DNA"/>
</dbReference>
<organism evidence="2 3">
    <name type="scientific">Hansschlegelia quercus</name>
    <dbReference type="NCBI Taxonomy" id="2528245"/>
    <lineage>
        <taxon>Bacteria</taxon>
        <taxon>Pseudomonadati</taxon>
        <taxon>Pseudomonadota</taxon>
        <taxon>Alphaproteobacteria</taxon>
        <taxon>Hyphomicrobiales</taxon>
        <taxon>Methylopilaceae</taxon>
        <taxon>Hansschlegelia</taxon>
    </lineage>
</organism>
<name>A0A4V2JDH4_9HYPH</name>
<evidence type="ECO:0008006" key="4">
    <source>
        <dbReference type="Google" id="ProtNLM"/>
    </source>
</evidence>
<proteinExistence type="predicted"/>